<dbReference type="Pfam" id="PF06293">
    <property type="entry name" value="Kdo"/>
    <property type="match status" value="1"/>
</dbReference>
<reference evidence="1 2" key="1">
    <citation type="submission" date="2018-07" db="EMBL/GenBank/DDBJ databases">
        <title>Section-level genome sequencing of Aspergillus section Nigri to investigate inter- and intra-species variation.</title>
        <authorList>
            <consortium name="DOE Joint Genome Institute"/>
            <person name="Vesth T.C."/>
            <person name="Nybo J.L."/>
            <person name="Theobald S."/>
            <person name="Frisvad J.C."/>
            <person name="Larsen T.O."/>
            <person name="Nielsen K.F."/>
            <person name="Hoof J.B."/>
            <person name="Brandl J."/>
            <person name="Salamov A."/>
            <person name="Riley R."/>
            <person name="Gladden J.M."/>
            <person name="Phatale P."/>
            <person name="Nielsen M.T."/>
            <person name="Lyhne E.K."/>
            <person name="Kogle M.E."/>
            <person name="Strasser K."/>
            <person name="McDonnell E."/>
            <person name="Barry K."/>
            <person name="Clum A."/>
            <person name="Chen C."/>
            <person name="Nolan M."/>
            <person name="Sandor L."/>
            <person name="Kuo A."/>
            <person name="Lipzen A."/>
            <person name="Hainaut M."/>
            <person name="Drula E."/>
            <person name="Tsang A."/>
            <person name="Magnuson J.K."/>
            <person name="Henrissat B."/>
            <person name="Wiebenga A."/>
            <person name="Simmons B.A."/>
            <person name="Makela M.R."/>
            <person name="De vries R.P."/>
            <person name="Grigoriev I.V."/>
            <person name="Mortensen U.H."/>
            <person name="Baker S.E."/>
            <person name="Andersen M.R."/>
        </authorList>
    </citation>
    <scope>NUCLEOTIDE SEQUENCE [LARGE SCALE GENOMIC DNA]</scope>
    <source>
        <strain evidence="1 2">ATCC 13496</strain>
    </source>
</reference>
<dbReference type="VEuPathDB" id="FungiDB:M747DRAFT_312183"/>
<dbReference type="Proteomes" id="UP000253845">
    <property type="component" value="Unassembled WGS sequence"/>
</dbReference>
<dbReference type="AlphaFoldDB" id="A0A370CCB9"/>
<organism evidence="1 2">
    <name type="scientific">Aspergillus niger ATCC 13496</name>
    <dbReference type="NCBI Taxonomy" id="1353008"/>
    <lineage>
        <taxon>Eukaryota</taxon>
        <taxon>Fungi</taxon>
        <taxon>Dikarya</taxon>
        <taxon>Ascomycota</taxon>
        <taxon>Pezizomycotina</taxon>
        <taxon>Eurotiomycetes</taxon>
        <taxon>Eurotiomycetidae</taxon>
        <taxon>Eurotiales</taxon>
        <taxon>Aspergillaceae</taxon>
        <taxon>Aspergillus</taxon>
        <taxon>Aspergillus subgen. Circumdati</taxon>
    </lineage>
</organism>
<proteinExistence type="predicted"/>
<evidence type="ECO:0000313" key="1">
    <source>
        <dbReference type="EMBL" id="RDH24789.1"/>
    </source>
</evidence>
<evidence type="ECO:0008006" key="3">
    <source>
        <dbReference type="Google" id="ProtNLM"/>
    </source>
</evidence>
<dbReference type="Gene3D" id="1.10.510.10">
    <property type="entry name" value="Transferase(Phosphotransferase) domain 1"/>
    <property type="match status" value="1"/>
</dbReference>
<gene>
    <name evidence="1" type="ORF">M747DRAFT_312183</name>
</gene>
<accession>A0A370CCB9</accession>
<dbReference type="EMBL" id="KZ851901">
    <property type="protein sequence ID" value="RDH24789.1"/>
    <property type="molecule type" value="Genomic_DNA"/>
</dbReference>
<protein>
    <recommendedName>
        <fullName evidence="3">Protein kinase domain-containing protein</fullName>
    </recommendedName>
</protein>
<evidence type="ECO:0000313" key="2">
    <source>
        <dbReference type="Proteomes" id="UP000253845"/>
    </source>
</evidence>
<name>A0A370CCB9_ASPNG</name>
<sequence length="230" mass="27389">MTTFSPSEVSFVKQLKNSPVSCIFRTVWHGKDCILKVPLSVKHRSRRRDRETDPFKCESAAFMRLREHGFCDRGHVPAFYGLIEHINPVHHLPYLQDFVEDTLYPNAILMEYVPDIHPIDLSNYSEKRLHKLQQILLEMHRAGVYHGDLYPRNLMVQITSDRVLWMDFDRAQTFTPQSIKECHLTWLERETRMMEEFVEGLTADAKLGRIHETWICYYEYVYLVKSYQYL</sequence>
<dbReference type="InterPro" id="IPR011009">
    <property type="entry name" value="Kinase-like_dom_sf"/>
</dbReference>
<dbReference type="SUPFAM" id="SSF56112">
    <property type="entry name" value="Protein kinase-like (PK-like)"/>
    <property type="match status" value="1"/>
</dbReference>